<sequence length="87" mass="9789">MITWPLFADQFLNEKLVTQVLKVGMSLGVEVPMKFGEEEKIGVLLKKEDIKNGICMAMDDEENRKRRERAIEMSEKANSAVENGGSS</sequence>
<gene>
    <name evidence="3" type="primary">DOGT1_16</name>
    <name evidence="3" type="ORF">PIB30_089633</name>
</gene>
<comment type="caution">
    <text evidence="3">The sequence shown here is derived from an EMBL/GenBank/DDBJ whole genome shotgun (WGS) entry which is preliminary data.</text>
</comment>
<feature type="non-terminal residue" evidence="3">
    <location>
        <position position="87"/>
    </location>
</feature>
<comment type="similarity">
    <text evidence="1">Belongs to the UDP-glycosyltransferase family.</text>
</comment>
<evidence type="ECO:0000256" key="1">
    <source>
        <dbReference type="ARBA" id="ARBA00009995"/>
    </source>
</evidence>
<keyword evidence="4" id="KW-1185">Reference proteome</keyword>
<evidence type="ECO:0000313" key="4">
    <source>
        <dbReference type="Proteomes" id="UP001341840"/>
    </source>
</evidence>
<keyword evidence="2" id="KW-0808">Transferase</keyword>
<organism evidence="3 4">
    <name type="scientific">Stylosanthes scabra</name>
    <dbReference type="NCBI Taxonomy" id="79078"/>
    <lineage>
        <taxon>Eukaryota</taxon>
        <taxon>Viridiplantae</taxon>
        <taxon>Streptophyta</taxon>
        <taxon>Embryophyta</taxon>
        <taxon>Tracheophyta</taxon>
        <taxon>Spermatophyta</taxon>
        <taxon>Magnoliopsida</taxon>
        <taxon>eudicotyledons</taxon>
        <taxon>Gunneridae</taxon>
        <taxon>Pentapetalae</taxon>
        <taxon>rosids</taxon>
        <taxon>fabids</taxon>
        <taxon>Fabales</taxon>
        <taxon>Fabaceae</taxon>
        <taxon>Papilionoideae</taxon>
        <taxon>50 kb inversion clade</taxon>
        <taxon>dalbergioids sensu lato</taxon>
        <taxon>Dalbergieae</taxon>
        <taxon>Pterocarpus clade</taxon>
        <taxon>Stylosanthes</taxon>
    </lineage>
</organism>
<evidence type="ECO:0000256" key="2">
    <source>
        <dbReference type="ARBA" id="ARBA00022676"/>
    </source>
</evidence>
<accession>A0ABU6SUF6</accession>
<dbReference type="SUPFAM" id="SSF53756">
    <property type="entry name" value="UDP-Glycosyltransferase/glycogen phosphorylase"/>
    <property type="match status" value="1"/>
</dbReference>
<dbReference type="PANTHER" id="PTHR48047">
    <property type="entry name" value="GLYCOSYLTRANSFERASE"/>
    <property type="match status" value="1"/>
</dbReference>
<protein>
    <submittedName>
        <fullName evidence="3">UDP-glycosyltransferase</fullName>
    </submittedName>
</protein>
<dbReference type="EMBL" id="JASCZI010062102">
    <property type="protein sequence ID" value="MED6140064.1"/>
    <property type="molecule type" value="Genomic_DNA"/>
</dbReference>
<keyword evidence="2" id="KW-0328">Glycosyltransferase</keyword>
<name>A0ABU6SUF6_9FABA</name>
<proteinExistence type="inferred from homology"/>
<dbReference type="Gene3D" id="3.40.50.2000">
    <property type="entry name" value="Glycogen Phosphorylase B"/>
    <property type="match status" value="1"/>
</dbReference>
<dbReference type="Proteomes" id="UP001341840">
    <property type="component" value="Unassembled WGS sequence"/>
</dbReference>
<evidence type="ECO:0000313" key="3">
    <source>
        <dbReference type="EMBL" id="MED6140064.1"/>
    </source>
</evidence>
<dbReference type="PANTHER" id="PTHR48047:SF166">
    <property type="entry name" value="GLYCOSYLTRANSFERASE"/>
    <property type="match status" value="1"/>
</dbReference>
<reference evidence="3 4" key="1">
    <citation type="journal article" date="2023" name="Plants (Basel)">
        <title>Bridging the Gap: Combining Genomics and Transcriptomics Approaches to Understand Stylosanthes scabra, an Orphan Legume from the Brazilian Caatinga.</title>
        <authorList>
            <person name="Ferreira-Neto J.R.C."/>
            <person name="da Silva M.D."/>
            <person name="Binneck E."/>
            <person name="de Melo N.F."/>
            <person name="da Silva R.H."/>
            <person name="de Melo A.L.T.M."/>
            <person name="Pandolfi V."/>
            <person name="Bustamante F.O."/>
            <person name="Brasileiro-Vidal A.C."/>
            <person name="Benko-Iseppon A.M."/>
        </authorList>
    </citation>
    <scope>NUCLEOTIDE SEQUENCE [LARGE SCALE GENOMIC DNA]</scope>
    <source>
        <tissue evidence="3">Leaves</tissue>
    </source>
</reference>